<evidence type="ECO:0000313" key="7">
    <source>
        <dbReference type="Proteomes" id="UP000249130"/>
    </source>
</evidence>
<dbReference type="InterPro" id="IPR036291">
    <property type="entry name" value="NAD(P)-bd_dom_sf"/>
</dbReference>
<accession>A0A327KU91</accession>
<dbReference type="GO" id="GO:0005829">
    <property type="term" value="C:cytosol"/>
    <property type="evidence" value="ECO:0007669"/>
    <property type="project" value="TreeGrafter"/>
</dbReference>
<dbReference type="GO" id="GO:0008465">
    <property type="term" value="F:hydroxypyruvate reductase (NADH) activity"/>
    <property type="evidence" value="ECO:0007669"/>
    <property type="project" value="TreeGrafter"/>
</dbReference>
<dbReference type="EMBL" id="NPEX01000326">
    <property type="protein sequence ID" value="RAI38888.1"/>
    <property type="molecule type" value="Genomic_DNA"/>
</dbReference>
<organism evidence="6 7">
    <name type="scientific">Rhodoplanes roseus</name>
    <dbReference type="NCBI Taxonomy" id="29409"/>
    <lineage>
        <taxon>Bacteria</taxon>
        <taxon>Pseudomonadati</taxon>
        <taxon>Pseudomonadota</taxon>
        <taxon>Alphaproteobacteria</taxon>
        <taxon>Hyphomicrobiales</taxon>
        <taxon>Nitrobacteraceae</taxon>
        <taxon>Rhodoplanes</taxon>
    </lineage>
</organism>
<dbReference type="PROSITE" id="PS00065">
    <property type="entry name" value="D_2_HYDROXYACID_DH_1"/>
    <property type="match status" value="1"/>
</dbReference>
<evidence type="ECO:0000259" key="4">
    <source>
        <dbReference type="Pfam" id="PF00389"/>
    </source>
</evidence>
<evidence type="ECO:0000256" key="1">
    <source>
        <dbReference type="ARBA" id="ARBA00005854"/>
    </source>
</evidence>
<dbReference type="InterPro" id="IPR029752">
    <property type="entry name" value="D-isomer_DH_CS1"/>
</dbReference>
<dbReference type="InterPro" id="IPR006139">
    <property type="entry name" value="D-isomer_2_OHA_DH_cat_dom"/>
</dbReference>
<sequence length="335" mass="35392">MPHPRVVITNRPFPETVALLAPHAVLDVNGSPEPWTPDEVRDRCREATGLLAFMTDRIDAAFLDACPALRVVGAALKGYDNIDVAAAAARGVTVTIVPDLLTVPTAELAIGLMLALGRHIVAGDRDIRRNGFSGWRPRLYGAGLFGATVGILGFGKVGQAIAARLLPFGCRLLAHDASVTTIAPPLDAAVTLAGRDMLLRESDVVVLALPLTADTLHLIDATALARMKPSAHLVNPARGSLVDEAAVADALAAGRLAGYAADVFECEDWARFDRPDAIEPRLAAPDAPTVLTPHIGSAVTELRREIERSAAESILDVLQGRPPVHAVTLRDTVPC</sequence>
<name>A0A327KU91_9BRAD</name>
<evidence type="ECO:0000259" key="5">
    <source>
        <dbReference type="Pfam" id="PF02826"/>
    </source>
</evidence>
<dbReference type="RefSeq" id="WP_111422086.1">
    <property type="nucleotide sequence ID" value="NZ_NPEX01000326.1"/>
</dbReference>
<reference evidence="6 7" key="1">
    <citation type="submission" date="2017-07" db="EMBL/GenBank/DDBJ databases">
        <title>Draft Genome Sequences of Select Purple Nonsulfur Bacteria.</title>
        <authorList>
            <person name="Lasarre B."/>
            <person name="Mckinlay J.B."/>
        </authorList>
    </citation>
    <scope>NUCLEOTIDE SEQUENCE [LARGE SCALE GENOMIC DNA]</scope>
    <source>
        <strain evidence="6 7">DSM 5909</strain>
    </source>
</reference>
<keyword evidence="7" id="KW-1185">Reference proteome</keyword>
<dbReference type="SUPFAM" id="SSF51735">
    <property type="entry name" value="NAD(P)-binding Rossmann-fold domains"/>
    <property type="match status" value="1"/>
</dbReference>
<keyword evidence="2 3" id="KW-0560">Oxidoreductase</keyword>
<protein>
    <recommendedName>
        <fullName evidence="8">Hydroxyacid dehydrogenase</fullName>
    </recommendedName>
</protein>
<dbReference type="PANTHER" id="PTHR10996:SF257">
    <property type="entry name" value="GLYOXYLATE REDUCTASE 1"/>
    <property type="match status" value="1"/>
</dbReference>
<dbReference type="OrthoDB" id="9793626at2"/>
<dbReference type="Proteomes" id="UP000249130">
    <property type="component" value="Unassembled WGS sequence"/>
</dbReference>
<dbReference type="InterPro" id="IPR050223">
    <property type="entry name" value="D-isomer_2-hydroxyacid_DH"/>
</dbReference>
<dbReference type="Pfam" id="PF00389">
    <property type="entry name" value="2-Hacid_dh"/>
    <property type="match status" value="1"/>
</dbReference>
<dbReference type="Pfam" id="PF02826">
    <property type="entry name" value="2-Hacid_dh_C"/>
    <property type="match status" value="1"/>
</dbReference>
<evidence type="ECO:0000256" key="2">
    <source>
        <dbReference type="ARBA" id="ARBA00023002"/>
    </source>
</evidence>
<evidence type="ECO:0000256" key="3">
    <source>
        <dbReference type="RuleBase" id="RU003719"/>
    </source>
</evidence>
<comment type="caution">
    <text evidence="6">The sequence shown here is derived from an EMBL/GenBank/DDBJ whole genome shotgun (WGS) entry which is preliminary data.</text>
</comment>
<evidence type="ECO:0000313" key="6">
    <source>
        <dbReference type="EMBL" id="RAI38888.1"/>
    </source>
</evidence>
<proteinExistence type="inferred from homology"/>
<dbReference type="GO" id="GO:0051287">
    <property type="term" value="F:NAD binding"/>
    <property type="evidence" value="ECO:0007669"/>
    <property type="project" value="InterPro"/>
</dbReference>
<dbReference type="SUPFAM" id="SSF52283">
    <property type="entry name" value="Formate/glycerate dehydrogenase catalytic domain-like"/>
    <property type="match status" value="1"/>
</dbReference>
<feature type="domain" description="D-isomer specific 2-hydroxyacid dehydrogenase catalytic" evidence="4">
    <location>
        <begin position="7"/>
        <end position="327"/>
    </location>
</feature>
<evidence type="ECO:0008006" key="8">
    <source>
        <dbReference type="Google" id="ProtNLM"/>
    </source>
</evidence>
<dbReference type="Gene3D" id="3.40.50.720">
    <property type="entry name" value="NAD(P)-binding Rossmann-like Domain"/>
    <property type="match status" value="2"/>
</dbReference>
<dbReference type="PANTHER" id="PTHR10996">
    <property type="entry name" value="2-HYDROXYACID DEHYDROGENASE-RELATED"/>
    <property type="match status" value="1"/>
</dbReference>
<dbReference type="GO" id="GO:0030267">
    <property type="term" value="F:glyoxylate reductase (NADPH) activity"/>
    <property type="evidence" value="ECO:0007669"/>
    <property type="project" value="TreeGrafter"/>
</dbReference>
<feature type="domain" description="D-isomer specific 2-hydroxyacid dehydrogenase NAD-binding" evidence="5">
    <location>
        <begin position="110"/>
        <end position="296"/>
    </location>
</feature>
<gene>
    <name evidence="6" type="ORF">CH341_26995</name>
</gene>
<dbReference type="InterPro" id="IPR006140">
    <property type="entry name" value="D-isomer_DH_NAD-bd"/>
</dbReference>
<comment type="similarity">
    <text evidence="1 3">Belongs to the D-isomer specific 2-hydroxyacid dehydrogenase family.</text>
</comment>
<dbReference type="AlphaFoldDB" id="A0A327KU91"/>